<dbReference type="SMART" id="SM00186">
    <property type="entry name" value="FBG"/>
    <property type="match status" value="1"/>
</dbReference>
<dbReference type="Proteomes" id="UP000030765">
    <property type="component" value="Unassembled WGS sequence"/>
</dbReference>
<dbReference type="STRING" id="74873.A0A084VGS7"/>
<dbReference type="InterPro" id="IPR014716">
    <property type="entry name" value="Fibrinogen_a/b/g_C_1"/>
</dbReference>
<dbReference type="InterPro" id="IPR036056">
    <property type="entry name" value="Fibrinogen-like_C"/>
</dbReference>
<dbReference type="EMBL" id="ATLV01013076">
    <property type="status" value="NOT_ANNOTATED_CDS"/>
    <property type="molecule type" value="Genomic_DNA"/>
</dbReference>
<dbReference type="Pfam" id="PF00147">
    <property type="entry name" value="Fibrinogen_C"/>
    <property type="match status" value="1"/>
</dbReference>
<dbReference type="AlphaFoldDB" id="A0A084VGS7"/>
<proteinExistence type="predicted"/>
<feature type="domain" description="Fibrinogen C-terminal" evidence="1">
    <location>
        <begin position="139"/>
        <end position="245"/>
    </location>
</feature>
<keyword evidence="4" id="KW-1185">Reference proteome</keyword>
<dbReference type="PANTHER" id="PTHR19143">
    <property type="entry name" value="FIBRINOGEN/TENASCIN/ANGIOPOEITIN"/>
    <property type="match status" value="1"/>
</dbReference>
<protein>
    <submittedName>
        <fullName evidence="2">AGAP011197-PA-like protein</fullName>
    </submittedName>
    <submittedName>
        <fullName evidence="3">Fibrinogen C-terminal domain-containing protein</fullName>
    </submittedName>
</protein>
<dbReference type="OrthoDB" id="6145874at2759"/>
<dbReference type="Gene3D" id="3.90.215.10">
    <property type="entry name" value="Gamma Fibrinogen, chain A, domain 1"/>
    <property type="match status" value="1"/>
</dbReference>
<dbReference type="SUPFAM" id="SSF56496">
    <property type="entry name" value="Fibrinogen C-terminal domain-like"/>
    <property type="match status" value="1"/>
</dbReference>
<dbReference type="OMA" id="ANANHER"/>
<evidence type="ECO:0000259" key="1">
    <source>
        <dbReference type="PROSITE" id="PS51406"/>
    </source>
</evidence>
<evidence type="ECO:0000313" key="2">
    <source>
        <dbReference type="EMBL" id="KFB37171.1"/>
    </source>
</evidence>
<dbReference type="PROSITE" id="PS51406">
    <property type="entry name" value="FIBRINOGEN_C_2"/>
    <property type="match status" value="1"/>
</dbReference>
<evidence type="ECO:0000313" key="3">
    <source>
        <dbReference type="EnsemblMetazoa" id="ASIC004379-PA"/>
    </source>
</evidence>
<dbReference type="InterPro" id="IPR050373">
    <property type="entry name" value="Fibrinogen_C-term_domain"/>
</dbReference>
<name>A0A084VGS7_ANOSI</name>
<dbReference type="GO" id="GO:0005615">
    <property type="term" value="C:extracellular space"/>
    <property type="evidence" value="ECO:0007669"/>
    <property type="project" value="TreeGrafter"/>
</dbReference>
<dbReference type="VEuPathDB" id="VectorBase:ASIC004379"/>
<organism evidence="2">
    <name type="scientific">Anopheles sinensis</name>
    <name type="common">Mosquito</name>
    <dbReference type="NCBI Taxonomy" id="74873"/>
    <lineage>
        <taxon>Eukaryota</taxon>
        <taxon>Metazoa</taxon>
        <taxon>Ecdysozoa</taxon>
        <taxon>Arthropoda</taxon>
        <taxon>Hexapoda</taxon>
        <taxon>Insecta</taxon>
        <taxon>Pterygota</taxon>
        <taxon>Neoptera</taxon>
        <taxon>Endopterygota</taxon>
        <taxon>Diptera</taxon>
        <taxon>Nematocera</taxon>
        <taxon>Culicoidea</taxon>
        <taxon>Culicidae</taxon>
        <taxon>Anophelinae</taxon>
        <taxon>Anopheles</taxon>
    </lineage>
</organism>
<reference evidence="3" key="2">
    <citation type="submission" date="2020-05" db="UniProtKB">
        <authorList>
            <consortium name="EnsemblMetazoa"/>
        </authorList>
    </citation>
    <scope>IDENTIFICATION</scope>
</reference>
<gene>
    <name evidence="2" type="ORF">ZHAS_00004379</name>
</gene>
<dbReference type="EMBL" id="KE524837">
    <property type="protein sequence ID" value="KFB37171.1"/>
    <property type="molecule type" value="Genomic_DNA"/>
</dbReference>
<sequence>MAKLDYLQYKLLEIELGQKERDEEFAEKFTKLEGSIENIQWAIIRHDRDAGHNLTSLQAHSRKILAQQTACANHEKMRNEISQLTHKLNQSIGSYSMLLPPASGFNGSVKSCNEAPVNGSGLYWIQVSENSSFTSKAAPLSKGPYNSCKDAPNNWSGVYWFQVSENSYPFEAFCEQNSFGGGWLVMQYRYDGSLDFYRNWTEYKQGFGNINKEFWIGLERLYQLTSQGRYELLVMLINKDGHIQE</sequence>
<evidence type="ECO:0000313" key="4">
    <source>
        <dbReference type="Proteomes" id="UP000030765"/>
    </source>
</evidence>
<dbReference type="VEuPathDB" id="VectorBase:ASIS016696"/>
<reference evidence="2 4" key="1">
    <citation type="journal article" date="2014" name="BMC Genomics">
        <title>Genome sequence of Anopheles sinensis provides insight into genetics basis of mosquito competence for malaria parasites.</title>
        <authorList>
            <person name="Zhou D."/>
            <person name="Zhang D."/>
            <person name="Ding G."/>
            <person name="Shi L."/>
            <person name="Hou Q."/>
            <person name="Ye Y."/>
            <person name="Xu Y."/>
            <person name="Zhou H."/>
            <person name="Xiong C."/>
            <person name="Li S."/>
            <person name="Yu J."/>
            <person name="Hong S."/>
            <person name="Yu X."/>
            <person name="Zou P."/>
            <person name="Chen C."/>
            <person name="Chang X."/>
            <person name="Wang W."/>
            <person name="Lv Y."/>
            <person name="Sun Y."/>
            <person name="Ma L."/>
            <person name="Shen B."/>
            <person name="Zhu C."/>
        </authorList>
    </citation>
    <scope>NUCLEOTIDE SEQUENCE [LARGE SCALE GENOMIC DNA]</scope>
</reference>
<accession>A0A084VGS7</accession>
<dbReference type="PANTHER" id="PTHR19143:SF327">
    <property type="entry name" value="FI21813P1-RELATED"/>
    <property type="match status" value="1"/>
</dbReference>
<dbReference type="EnsemblMetazoa" id="ASIC004379-RA">
    <property type="protein sequence ID" value="ASIC004379-PA"/>
    <property type="gene ID" value="ASIC004379"/>
</dbReference>
<dbReference type="InterPro" id="IPR002181">
    <property type="entry name" value="Fibrinogen_a/b/g_C_dom"/>
</dbReference>